<evidence type="ECO:0000313" key="4">
    <source>
        <dbReference type="Proteomes" id="UP000478008"/>
    </source>
</evidence>
<dbReference type="InterPro" id="IPR037524">
    <property type="entry name" value="PA14/GLEYA"/>
</dbReference>
<feature type="compositionally biased region" description="Low complexity" evidence="1">
    <location>
        <begin position="882"/>
        <end position="891"/>
    </location>
</feature>
<feature type="domain" description="PA14" evidence="2">
    <location>
        <begin position="92"/>
        <end position="258"/>
    </location>
</feature>
<feature type="region of interest" description="Disordered" evidence="1">
    <location>
        <begin position="757"/>
        <end position="794"/>
    </location>
</feature>
<accession>A0A7D9D1W7</accession>
<feature type="compositionally biased region" description="Low complexity" evidence="1">
    <location>
        <begin position="757"/>
        <end position="790"/>
    </location>
</feature>
<keyword evidence="4" id="KW-1185">Reference proteome</keyword>
<dbReference type="Gene3D" id="2.60.120.1560">
    <property type="match status" value="1"/>
</dbReference>
<evidence type="ECO:0000313" key="3">
    <source>
        <dbReference type="EMBL" id="VUG20270.1"/>
    </source>
</evidence>
<evidence type="ECO:0000259" key="2">
    <source>
        <dbReference type="PROSITE" id="PS51820"/>
    </source>
</evidence>
<reference evidence="3 4" key="1">
    <citation type="submission" date="2019-07" db="EMBL/GenBank/DDBJ databases">
        <authorList>
            <person name="Friedrich A."/>
            <person name="Schacherer J."/>
        </authorList>
    </citation>
    <scope>NUCLEOTIDE SEQUENCE [LARGE SCALE GENOMIC DNA]</scope>
</reference>
<dbReference type="InterPro" id="IPR018871">
    <property type="entry name" value="GLEYA_adhesin_domain"/>
</dbReference>
<dbReference type="AlphaFoldDB" id="A0A7D9D1W7"/>
<feature type="region of interest" description="Disordered" evidence="1">
    <location>
        <begin position="872"/>
        <end position="891"/>
    </location>
</feature>
<name>A0A7D9D1W7_DEKBR</name>
<feature type="region of interest" description="Disordered" evidence="1">
    <location>
        <begin position="681"/>
        <end position="732"/>
    </location>
</feature>
<dbReference type="Pfam" id="PF10528">
    <property type="entry name" value="GLEYA"/>
    <property type="match status" value="1"/>
</dbReference>
<protein>
    <submittedName>
        <fullName evidence="3">DEBR0S6_11826g1_1</fullName>
    </submittedName>
</protein>
<organism evidence="3 4">
    <name type="scientific">Dekkera bruxellensis</name>
    <name type="common">Brettanomyces custersii</name>
    <dbReference type="NCBI Taxonomy" id="5007"/>
    <lineage>
        <taxon>Eukaryota</taxon>
        <taxon>Fungi</taxon>
        <taxon>Dikarya</taxon>
        <taxon>Ascomycota</taxon>
        <taxon>Saccharomycotina</taxon>
        <taxon>Pichiomycetes</taxon>
        <taxon>Pichiales</taxon>
        <taxon>Pichiaceae</taxon>
        <taxon>Brettanomyces</taxon>
    </lineage>
</organism>
<gene>
    <name evidence="3" type="ORF">DEBR0S6_11826G</name>
</gene>
<sequence length="1014" mass="106906">MKSRIGFAIHYSTKVLAIIMNFKKFLLSACITFLNSQGVQAIGTTIQTTFSSRITGGVGCQYGDQVGTVDGFGATIYSYPNQGSAGWTTTTGGKSIVNTNFFMNDYSKYGLETSTTGVLNPTFTCEKDENHPDSTTKAFGVEVTVQHFLLELDGYFYANVSGLYTFRLLAVDDLAAIWFGSGLSCCNSDVPEDSESPSFWASWDRTSNENGAAVANLYLTAGIYYPIKVRFANTNRAGALAFEVVDPSGNTINDFKGSVYRFVNIENRCTTVSATFPFSTLTVSDQEDSTFAVPTTTTDSAGDTVSTTVVIVEVSTTTKQTNTPTSTSFNNMLATVSTSETTSSEVLSTITEDPDIPETITTTKLTTFTNSDGSVETTRIVVIEVPGTTTTPANLTSTGVPQNTSSISTSEFVNNTQTSTEVPQNTSSISTSEFVNNTQTSTEVPQNTSSILTSEFVNNTQTSLFVNTTSYWSVPLTTSTNNTSDSTSSYSPFTITSSSEVLSTITEDPDIPETITTTKLTTFTNSDGSVETTRIVVIEVPGTTTTPANLTSTGVPQNTSSISTSEFVNNTQTSTEVPQNTSSILTSEFVNNTQTSILMSTSSSWESSISSSSIMFWNSSIAITSSTTVLVSSTSSEVLSTITEDPDIPETITTTKLTTFTNWDGSVETTRIVVVEVPGTTTVSESTSEEECSTSATTSLTNGITSTQNTSFTSSQTTESTSDASSTKSDNIVSVSATPAISSESVLVSTTSNLGSSVATSSISKSSPVSTSSLTGSSTSSSSEVLSTITEDPDIPEVMTTTKLTTFTNSDGSVKTTRIVVVEVPGSTTSSTSSIETKSFISSVVTGNNTATAWRSLSTSQLESFSNTSAATSFEQSNKGPSFTETSSSIQSSSNTASALKTLVTNTINNVSSLSSETGKAEFSNTIDVSNTEATFGGASATTKSPYSSAKITSSPTQHHSTYPSTTITISQQSAESYAGNTPQISIYRGGAAESSNLNKFYFAFALIALLPFA</sequence>
<evidence type="ECO:0000256" key="1">
    <source>
        <dbReference type="SAM" id="MobiDB-lite"/>
    </source>
</evidence>
<feature type="compositionally biased region" description="Polar residues" evidence="1">
    <location>
        <begin position="872"/>
        <end position="881"/>
    </location>
</feature>
<proteinExistence type="predicted"/>
<dbReference type="Proteomes" id="UP000478008">
    <property type="component" value="Unassembled WGS sequence"/>
</dbReference>
<dbReference type="EMBL" id="CABFWN010000006">
    <property type="protein sequence ID" value="VUG20270.1"/>
    <property type="molecule type" value="Genomic_DNA"/>
</dbReference>
<feature type="compositionally biased region" description="Low complexity" evidence="1">
    <location>
        <begin position="693"/>
        <end position="729"/>
    </location>
</feature>
<dbReference type="PROSITE" id="PS51820">
    <property type="entry name" value="PA14"/>
    <property type="match status" value="1"/>
</dbReference>